<dbReference type="Pfam" id="PF13520">
    <property type="entry name" value="AA_permease_2"/>
    <property type="match status" value="1"/>
</dbReference>
<keyword evidence="3" id="KW-1003">Cell membrane</keyword>
<gene>
    <name evidence="10" type="ORF">R1sor_023027</name>
</gene>
<evidence type="ECO:0000313" key="10">
    <source>
        <dbReference type="EMBL" id="KAL3680071.1"/>
    </source>
</evidence>
<comment type="subcellular location">
    <subcellularLocation>
        <location evidence="1">Cell membrane</location>
        <topology evidence="1">Multi-pass membrane protein</topology>
    </subcellularLocation>
</comment>
<keyword evidence="5 9" id="KW-1133">Transmembrane helix</keyword>
<keyword evidence="4 9" id="KW-0812">Transmembrane</keyword>
<sequence length="530" mass="58785">MDIHEAEHGEFRGLEQLGSALEKSGEVDYRRRIPVGSLTLKSEQPAEAPPFDSSKQAFAHSGHSHGQGGRAKLSMLPLIALIFYEVSGGPFGVEDSVRTGGPLLTLLGFIIFPLIWSVPEALVTAELATAFPVDGGYVVWISAAFGEFWGFQEGWWKWLSGVIDNALYPVLFLDYLKQGLPIFEERLPRMIALFFLTIFLTYLNYRGLAIVGYTAVALTVFSLLPFVILAVLAVPQIKPERWLVVNLATTDWRGYLNNLFWNLNYWDSVSTLAGEVDQPKKNFPKALGFAGVLVVLGYLIPLLAGTGAIPDDRRDDWEDGFFATVGMLVGGSWLAWWITAAAAMSNLGLFQAEMSSDSYQLLGMGERGMLPEIFSRRSQYGTPVLGILCSATGVLLLSWMSFQEIVECLNFLYCLGMLLEFAAFIWLRYRQPELPRPFQIPMGTLGISIFLSIPSFFLVIVMFVASMKTVIFAFLISLVGFMAQPTLQYLKRNRLLNFVTIDEDDIPFLGEENAGLLPTAGAIIDGNTQK</sequence>
<comment type="similarity">
    <text evidence="7">Belongs to the amino acid-polyamine-organocation (APC) superfamily. Polyamine:cation symporter (PHS) (TC 2.A.3.12) family.</text>
</comment>
<comment type="caution">
    <text evidence="10">The sequence shown here is derived from an EMBL/GenBank/DDBJ whole genome shotgun (WGS) entry which is preliminary data.</text>
</comment>
<name>A0ABD3GNA4_9MARC</name>
<feature type="transmembrane region" description="Helical" evidence="9">
    <location>
        <begin position="441"/>
        <end position="464"/>
    </location>
</feature>
<dbReference type="PANTHER" id="PTHR45826:SF2">
    <property type="entry name" value="AMINO ACID TRANSPORTER"/>
    <property type="match status" value="1"/>
</dbReference>
<protein>
    <recommendedName>
        <fullName evidence="12">Amino acid transporter</fullName>
    </recommendedName>
</protein>
<dbReference type="EMBL" id="JBJQOH010000007">
    <property type="protein sequence ID" value="KAL3680071.1"/>
    <property type="molecule type" value="Genomic_DNA"/>
</dbReference>
<dbReference type="AlphaFoldDB" id="A0ABD3GNA4"/>
<feature type="transmembrane region" description="Helical" evidence="9">
    <location>
        <begin position="470"/>
        <end position="490"/>
    </location>
</feature>
<evidence type="ECO:0000256" key="3">
    <source>
        <dbReference type="ARBA" id="ARBA00022475"/>
    </source>
</evidence>
<feature type="transmembrane region" description="Helical" evidence="9">
    <location>
        <begin position="187"/>
        <end position="205"/>
    </location>
</feature>
<feature type="transmembrane region" description="Helical" evidence="9">
    <location>
        <begin position="321"/>
        <end position="344"/>
    </location>
</feature>
<dbReference type="GO" id="GO:0015203">
    <property type="term" value="F:polyamine transmembrane transporter activity"/>
    <property type="evidence" value="ECO:0007669"/>
    <property type="project" value="UniProtKB-ARBA"/>
</dbReference>
<dbReference type="GO" id="GO:0005886">
    <property type="term" value="C:plasma membrane"/>
    <property type="evidence" value="ECO:0007669"/>
    <property type="project" value="UniProtKB-SubCell"/>
</dbReference>
<evidence type="ECO:0000256" key="6">
    <source>
        <dbReference type="ARBA" id="ARBA00023136"/>
    </source>
</evidence>
<keyword evidence="11" id="KW-1185">Reference proteome</keyword>
<dbReference type="PANTHER" id="PTHR45826">
    <property type="entry name" value="POLYAMINE TRANSPORTER PUT1"/>
    <property type="match status" value="1"/>
</dbReference>
<accession>A0ABD3GNA4</accession>
<organism evidence="10 11">
    <name type="scientific">Riccia sorocarpa</name>
    <dbReference type="NCBI Taxonomy" id="122646"/>
    <lineage>
        <taxon>Eukaryota</taxon>
        <taxon>Viridiplantae</taxon>
        <taxon>Streptophyta</taxon>
        <taxon>Embryophyta</taxon>
        <taxon>Marchantiophyta</taxon>
        <taxon>Marchantiopsida</taxon>
        <taxon>Marchantiidae</taxon>
        <taxon>Marchantiales</taxon>
        <taxon>Ricciaceae</taxon>
        <taxon>Riccia</taxon>
    </lineage>
</organism>
<dbReference type="InterPro" id="IPR044566">
    <property type="entry name" value="RMV1-like"/>
</dbReference>
<dbReference type="FunFam" id="1.20.1740.10:FF:000041">
    <property type="entry name" value="Amino acid permease, putative"/>
    <property type="match status" value="1"/>
</dbReference>
<evidence type="ECO:0000256" key="1">
    <source>
        <dbReference type="ARBA" id="ARBA00004651"/>
    </source>
</evidence>
<feature type="transmembrane region" description="Helical" evidence="9">
    <location>
        <begin position="384"/>
        <end position="402"/>
    </location>
</feature>
<dbReference type="Gene3D" id="1.20.1740.10">
    <property type="entry name" value="Amino acid/polyamine transporter I"/>
    <property type="match status" value="1"/>
</dbReference>
<proteinExistence type="inferred from homology"/>
<evidence type="ECO:0000256" key="7">
    <source>
        <dbReference type="ARBA" id="ARBA00024041"/>
    </source>
</evidence>
<dbReference type="Proteomes" id="UP001633002">
    <property type="component" value="Unassembled WGS sequence"/>
</dbReference>
<evidence type="ECO:0008006" key="12">
    <source>
        <dbReference type="Google" id="ProtNLM"/>
    </source>
</evidence>
<evidence type="ECO:0000256" key="5">
    <source>
        <dbReference type="ARBA" id="ARBA00022989"/>
    </source>
</evidence>
<evidence type="ECO:0000256" key="9">
    <source>
        <dbReference type="SAM" id="Phobius"/>
    </source>
</evidence>
<keyword evidence="6 9" id="KW-0472">Membrane</keyword>
<evidence type="ECO:0000256" key="8">
    <source>
        <dbReference type="SAM" id="MobiDB-lite"/>
    </source>
</evidence>
<evidence type="ECO:0000256" key="4">
    <source>
        <dbReference type="ARBA" id="ARBA00022692"/>
    </source>
</evidence>
<reference evidence="10 11" key="1">
    <citation type="submission" date="2024-09" db="EMBL/GenBank/DDBJ databases">
        <title>Chromosome-scale assembly of Riccia sorocarpa.</title>
        <authorList>
            <person name="Paukszto L."/>
        </authorList>
    </citation>
    <scope>NUCLEOTIDE SEQUENCE [LARGE SCALE GENOMIC DNA]</scope>
    <source>
        <strain evidence="10">LP-2024</strain>
        <tissue evidence="10">Aerial parts of the thallus</tissue>
    </source>
</reference>
<keyword evidence="2" id="KW-0813">Transport</keyword>
<evidence type="ECO:0000256" key="2">
    <source>
        <dbReference type="ARBA" id="ARBA00022448"/>
    </source>
</evidence>
<feature type="transmembrane region" description="Helical" evidence="9">
    <location>
        <begin position="408"/>
        <end position="429"/>
    </location>
</feature>
<dbReference type="InterPro" id="IPR002293">
    <property type="entry name" value="AA/rel_permease1"/>
</dbReference>
<evidence type="ECO:0000313" key="11">
    <source>
        <dbReference type="Proteomes" id="UP001633002"/>
    </source>
</evidence>
<feature type="region of interest" description="Disordered" evidence="8">
    <location>
        <begin position="42"/>
        <end position="66"/>
    </location>
</feature>
<feature type="transmembrane region" description="Helical" evidence="9">
    <location>
        <begin position="211"/>
        <end position="234"/>
    </location>
</feature>
<feature type="transmembrane region" description="Helical" evidence="9">
    <location>
        <begin position="286"/>
        <end position="309"/>
    </location>
</feature>